<dbReference type="InParanoid" id="E9HYD6"/>
<accession>E9HYD6</accession>
<dbReference type="InterPro" id="IPR036915">
    <property type="entry name" value="Cyclin-like_sf"/>
</dbReference>
<gene>
    <name evidence="1" type="ORF">DAPPUDRAFT_335739</name>
</gene>
<dbReference type="AlphaFoldDB" id="E9HYD6"/>
<keyword evidence="2" id="KW-1185">Reference proteome</keyword>
<reference evidence="1 2" key="1">
    <citation type="journal article" date="2011" name="Science">
        <title>The ecoresponsive genome of Daphnia pulex.</title>
        <authorList>
            <person name="Colbourne J.K."/>
            <person name="Pfrender M.E."/>
            <person name="Gilbert D."/>
            <person name="Thomas W.K."/>
            <person name="Tucker A."/>
            <person name="Oakley T.H."/>
            <person name="Tokishita S."/>
            <person name="Aerts A."/>
            <person name="Arnold G.J."/>
            <person name="Basu M.K."/>
            <person name="Bauer D.J."/>
            <person name="Caceres C.E."/>
            <person name="Carmel L."/>
            <person name="Casola C."/>
            <person name="Choi J.H."/>
            <person name="Detter J.C."/>
            <person name="Dong Q."/>
            <person name="Dusheyko S."/>
            <person name="Eads B.D."/>
            <person name="Frohlich T."/>
            <person name="Geiler-Samerotte K.A."/>
            <person name="Gerlach D."/>
            <person name="Hatcher P."/>
            <person name="Jogdeo S."/>
            <person name="Krijgsveld J."/>
            <person name="Kriventseva E.V."/>
            <person name="Kultz D."/>
            <person name="Laforsch C."/>
            <person name="Lindquist E."/>
            <person name="Lopez J."/>
            <person name="Manak J.R."/>
            <person name="Muller J."/>
            <person name="Pangilinan J."/>
            <person name="Patwardhan R.P."/>
            <person name="Pitluck S."/>
            <person name="Pritham E.J."/>
            <person name="Rechtsteiner A."/>
            <person name="Rho M."/>
            <person name="Rogozin I.B."/>
            <person name="Sakarya O."/>
            <person name="Salamov A."/>
            <person name="Schaack S."/>
            <person name="Shapiro H."/>
            <person name="Shiga Y."/>
            <person name="Skalitzky C."/>
            <person name="Smith Z."/>
            <person name="Souvorov A."/>
            <person name="Sung W."/>
            <person name="Tang Z."/>
            <person name="Tsuchiya D."/>
            <person name="Tu H."/>
            <person name="Vos H."/>
            <person name="Wang M."/>
            <person name="Wolf Y.I."/>
            <person name="Yamagata H."/>
            <person name="Yamada T."/>
            <person name="Ye Y."/>
            <person name="Shaw J.R."/>
            <person name="Andrews J."/>
            <person name="Crease T.J."/>
            <person name="Tang H."/>
            <person name="Lucas S.M."/>
            <person name="Robertson H.M."/>
            <person name="Bork P."/>
            <person name="Koonin E.V."/>
            <person name="Zdobnov E.M."/>
            <person name="Grigoriev I.V."/>
            <person name="Lynch M."/>
            <person name="Boore J.L."/>
        </authorList>
    </citation>
    <scope>NUCLEOTIDE SEQUENCE [LARGE SCALE GENOMIC DNA]</scope>
</reference>
<evidence type="ECO:0000313" key="1">
    <source>
        <dbReference type="EMBL" id="EFX63244.1"/>
    </source>
</evidence>
<organism evidence="1 2">
    <name type="scientific">Daphnia pulex</name>
    <name type="common">Water flea</name>
    <dbReference type="NCBI Taxonomy" id="6669"/>
    <lineage>
        <taxon>Eukaryota</taxon>
        <taxon>Metazoa</taxon>
        <taxon>Ecdysozoa</taxon>
        <taxon>Arthropoda</taxon>
        <taxon>Crustacea</taxon>
        <taxon>Branchiopoda</taxon>
        <taxon>Diplostraca</taxon>
        <taxon>Cladocera</taxon>
        <taxon>Anomopoda</taxon>
        <taxon>Daphniidae</taxon>
        <taxon>Daphnia</taxon>
    </lineage>
</organism>
<dbReference type="PhylomeDB" id="E9HYD6"/>
<dbReference type="SUPFAM" id="SSF47954">
    <property type="entry name" value="Cyclin-like"/>
    <property type="match status" value="1"/>
</dbReference>
<evidence type="ECO:0008006" key="3">
    <source>
        <dbReference type="Google" id="ProtNLM"/>
    </source>
</evidence>
<sequence length="169" mass="19148">MSGIIESCSHENQLIDYRGGFVVCGECGVVIEQVFESYSHERDETFCELSGKETEFVKEMMERLNLPNSIFSHIAKRILEKKDGKNVSETIMAHCLYTTLADLGIPFTVNDVNSITGINHSKISKDKKCKNSSVVIIKTEDILERACSKLNLNFKQFTLIKENFVEQTD</sequence>
<protein>
    <recommendedName>
        <fullName evidence="3">TFIIB-type domain-containing protein</fullName>
    </recommendedName>
</protein>
<proteinExistence type="predicted"/>
<dbReference type="Gene3D" id="1.10.472.10">
    <property type="entry name" value="Cyclin-like"/>
    <property type="match status" value="1"/>
</dbReference>
<dbReference type="SUPFAM" id="SSF57783">
    <property type="entry name" value="Zinc beta-ribbon"/>
    <property type="match status" value="1"/>
</dbReference>
<evidence type="ECO:0000313" key="2">
    <source>
        <dbReference type="Proteomes" id="UP000000305"/>
    </source>
</evidence>
<dbReference type="KEGG" id="dpx:DAPPUDRAFT_335739"/>
<dbReference type="Proteomes" id="UP000000305">
    <property type="component" value="Unassembled WGS sequence"/>
</dbReference>
<dbReference type="EMBL" id="GL733141">
    <property type="protein sequence ID" value="EFX63244.1"/>
    <property type="molecule type" value="Genomic_DNA"/>
</dbReference>
<name>E9HYD6_DAPPU</name>
<dbReference type="HOGENOM" id="CLU_1580126_0_0_1"/>